<reference evidence="7" key="1">
    <citation type="journal article" date="2022" name="Toxins">
        <title>Genomic Analysis of Sphingopyxis sp. USTB-05 for Biodegrading Cyanobacterial Hepatotoxins.</title>
        <authorList>
            <person name="Liu C."/>
            <person name="Xu Q."/>
            <person name="Zhao Z."/>
            <person name="Zhang H."/>
            <person name="Liu X."/>
            <person name="Yin C."/>
            <person name="Liu Y."/>
            <person name="Yan H."/>
        </authorList>
    </citation>
    <scope>NUCLEOTIDE SEQUENCE</scope>
    <source>
        <strain evidence="7">NBD5</strain>
    </source>
</reference>
<evidence type="ECO:0000313" key="8">
    <source>
        <dbReference type="Proteomes" id="UP001056937"/>
    </source>
</evidence>
<feature type="transmembrane region" description="Helical" evidence="5">
    <location>
        <begin position="59"/>
        <end position="80"/>
    </location>
</feature>
<feature type="transmembrane region" description="Helical" evidence="5">
    <location>
        <begin position="184"/>
        <end position="201"/>
    </location>
</feature>
<keyword evidence="3 5" id="KW-1133">Transmembrane helix</keyword>
<feature type="transmembrane region" description="Helical" evidence="5">
    <location>
        <begin position="21"/>
        <end position="39"/>
    </location>
</feature>
<dbReference type="RefSeq" id="WP_252166273.1">
    <property type="nucleotide sequence ID" value="NZ_CP084930.1"/>
</dbReference>
<comment type="subcellular location">
    <subcellularLocation>
        <location evidence="1">Membrane</location>
        <topology evidence="1">Multi-pass membrane protein</topology>
    </subcellularLocation>
</comment>
<sequence length="439" mass="47656">MRPAPETLTTPVRFLPPSLWLDAWVVLMLMMPVLTTFYPPESYFFTGYSIAEQSFEPSAIMPVLLLAMSASQALVWLLLARVRRPRLSVLALLYLATVATSLAQSPAFAEALNRWLRLLPLTGFAMLAAQIYPMRRMIRLFLVAFLLSALCSLVMVAFFPVLGLAHMGGPYETSWRGAIGHKNTAGFVYGLGGLIAGLAYIDRLADRRLALATGLLCALIAVKSDSATALVAGASALFLTLALRGAALLPGTVRLLLLGAFSGLLLSALMLALSMPDLLAAMVGRDLTLTGRTLIWSEVWTLIEARPLSGWGYAFWQIDTPERAHIFKVIAYVASHAHNSWLDLWLQVGLFGMIVVGLDLLRSIATGLIRLARADAVATASIPFAVSVVLLVRSGSEVQFSEPNVNGLFWLIWASLALRLRDGIAARPAPSVARARHFT</sequence>
<dbReference type="InterPro" id="IPR051533">
    <property type="entry name" value="WaaL-like"/>
</dbReference>
<accession>A0ABY4X6B7</accession>
<feature type="transmembrane region" description="Helical" evidence="5">
    <location>
        <begin position="115"/>
        <end position="133"/>
    </location>
</feature>
<dbReference type="PANTHER" id="PTHR37422">
    <property type="entry name" value="TEICHURONIC ACID BIOSYNTHESIS PROTEIN TUAE"/>
    <property type="match status" value="1"/>
</dbReference>
<gene>
    <name evidence="7" type="ORF">LHA26_14380</name>
</gene>
<proteinExistence type="predicted"/>
<keyword evidence="4 5" id="KW-0472">Membrane</keyword>
<dbReference type="Pfam" id="PF04932">
    <property type="entry name" value="Wzy_C"/>
    <property type="match status" value="1"/>
</dbReference>
<organism evidence="7 8">
    <name type="scientific">Sphingomonas morindae</name>
    <dbReference type="NCBI Taxonomy" id="1541170"/>
    <lineage>
        <taxon>Bacteria</taxon>
        <taxon>Pseudomonadati</taxon>
        <taxon>Pseudomonadota</taxon>
        <taxon>Alphaproteobacteria</taxon>
        <taxon>Sphingomonadales</taxon>
        <taxon>Sphingomonadaceae</taxon>
        <taxon>Sphingomonas</taxon>
    </lineage>
</organism>
<evidence type="ECO:0000256" key="1">
    <source>
        <dbReference type="ARBA" id="ARBA00004141"/>
    </source>
</evidence>
<evidence type="ECO:0000256" key="2">
    <source>
        <dbReference type="ARBA" id="ARBA00022692"/>
    </source>
</evidence>
<dbReference type="Proteomes" id="UP001056937">
    <property type="component" value="Chromosome 1"/>
</dbReference>
<dbReference type="PANTHER" id="PTHR37422:SF17">
    <property type="entry name" value="O-ANTIGEN LIGASE"/>
    <property type="match status" value="1"/>
</dbReference>
<feature type="transmembrane region" description="Helical" evidence="5">
    <location>
        <begin position="208"/>
        <end position="224"/>
    </location>
</feature>
<feature type="transmembrane region" description="Helical" evidence="5">
    <location>
        <begin position="87"/>
        <end position="109"/>
    </location>
</feature>
<feature type="transmembrane region" description="Helical" evidence="5">
    <location>
        <begin position="140"/>
        <end position="164"/>
    </location>
</feature>
<name>A0ABY4X6B7_9SPHN</name>
<feature type="domain" description="O-antigen ligase-related" evidence="6">
    <location>
        <begin position="215"/>
        <end position="356"/>
    </location>
</feature>
<keyword evidence="2 5" id="KW-0812">Transmembrane</keyword>
<feature type="transmembrane region" description="Helical" evidence="5">
    <location>
        <begin position="344"/>
        <end position="361"/>
    </location>
</feature>
<dbReference type="GO" id="GO:0016874">
    <property type="term" value="F:ligase activity"/>
    <property type="evidence" value="ECO:0007669"/>
    <property type="project" value="UniProtKB-KW"/>
</dbReference>
<keyword evidence="8" id="KW-1185">Reference proteome</keyword>
<dbReference type="EMBL" id="CP084930">
    <property type="protein sequence ID" value="USI72464.1"/>
    <property type="molecule type" value="Genomic_DNA"/>
</dbReference>
<evidence type="ECO:0000256" key="3">
    <source>
        <dbReference type="ARBA" id="ARBA00022989"/>
    </source>
</evidence>
<evidence type="ECO:0000313" key="7">
    <source>
        <dbReference type="EMBL" id="USI72464.1"/>
    </source>
</evidence>
<protein>
    <submittedName>
        <fullName evidence="7">O-antigen ligase family protein</fullName>
    </submittedName>
</protein>
<evidence type="ECO:0000256" key="4">
    <source>
        <dbReference type="ARBA" id="ARBA00023136"/>
    </source>
</evidence>
<evidence type="ECO:0000256" key="5">
    <source>
        <dbReference type="SAM" id="Phobius"/>
    </source>
</evidence>
<feature type="transmembrane region" description="Helical" evidence="5">
    <location>
        <begin position="256"/>
        <end position="275"/>
    </location>
</feature>
<dbReference type="InterPro" id="IPR007016">
    <property type="entry name" value="O-antigen_ligase-rel_domated"/>
</dbReference>
<keyword evidence="7" id="KW-0436">Ligase</keyword>
<feature type="transmembrane region" description="Helical" evidence="5">
    <location>
        <begin position="230"/>
        <end position="249"/>
    </location>
</feature>
<evidence type="ECO:0000259" key="6">
    <source>
        <dbReference type="Pfam" id="PF04932"/>
    </source>
</evidence>